<dbReference type="SUPFAM" id="SSF48498">
    <property type="entry name" value="Tetracyclin repressor-like, C-terminal domain"/>
    <property type="match status" value="1"/>
</dbReference>
<accession>A0A9Q3MEL7</accession>
<dbReference type="PANTHER" id="PTHR30055">
    <property type="entry name" value="HTH-TYPE TRANSCRIPTIONAL REGULATOR RUTR"/>
    <property type="match status" value="1"/>
</dbReference>
<dbReference type="PANTHER" id="PTHR30055:SF220">
    <property type="entry name" value="TETR-FAMILY REGULATORY PROTEIN"/>
    <property type="match status" value="1"/>
</dbReference>
<feature type="DNA-binding region" description="H-T-H motif" evidence="4">
    <location>
        <begin position="44"/>
        <end position="63"/>
    </location>
</feature>
<dbReference type="InterPro" id="IPR001647">
    <property type="entry name" value="HTH_TetR"/>
</dbReference>
<dbReference type="GO" id="GO:0003700">
    <property type="term" value="F:DNA-binding transcription factor activity"/>
    <property type="evidence" value="ECO:0007669"/>
    <property type="project" value="TreeGrafter"/>
</dbReference>
<evidence type="ECO:0000256" key="4">
    <source>
        <dbReference type="PROSITE-ProRule" id="PRU00335"/>
    </source>
</evidence>
<evidence type="ECO:0000259" key="5">
    <source>
        <dbReference type="PROSITE" id="PS50977"/>
    </source>
</evidence>
<dbReference type="InterPro" id="IPR036271">
    <property type="entry name" value="Tet_transcr_reg_TetR-rel_C_sf"/>
</dbReference>
<keyword evidence="3" id="KW-0804">Transcription</keyword>
<evidence type="ECO:0000256" key="1">
    <source>
        <dbReference type="ARBA" id="ARBA00023015"/>
    </source>
</evidence>
<reference evidence="6" key="1">
    <citation type="submission" date="2020-04" db="EMBL/GenBank/DDBJ databases">
        <title>Global-level population genomics: horizontal gene transfer, symbiosis and evolution in Rhizobia.</title>
        <authorList>
            <person name="Gai Y."/>
        </authorList>
    </citation>
    <scope>NUCLEOTIDE SEQUENCE</scope>
    <source>
        <strain evidence="6">BLR57</strain>
    </source>
</reference>
<dbReference type="InterPro" id="IPR025996">
    <property type="entry name" value="MT1864/Rv1816-like_C"/>
</dbReference>
<dbReference type="GO" id="GO:0000976">
    <property type="term" value="F:transcription cis-regulatory region binding"/>
    <property type="evidence" value="ECO:0007669"/>
    <property type="project" value="TreeGrafter"/>
</dbReference>
<keyword evidence="1" id="KW-0805">Transcription regulation</keyword>
<dbReference type="EMBL" id="JABDYC010000009">
    <property type="protein sequence ID" value="MBX5025634.1"/>
    <property type="molecule type" value="Genomic_DNA"/>
</dbReference>
<dbReference type="RefSeq" id="WP_207244701.1">
    <property type="nucleotide sequence ID" value="NZ_CP071455.1"/>
</dbReference>
<evidence type="ECO:0000313" key="6">
    <source>
        <dbReference type="EMBL" id="MBX5025634.1"/>
    </source>
</evidence>
<dbReference type="PROSITE" id="PS50977">
    <property type="entry name" value="HTH_TETR_2"/>
    <property type="match status" value="1"/>
</dbReference>
<dbReference type="GeneID" id="66142973"/>
<dbReference type="InterPro" id="IPR009057">
    <property type="entry name" value="Homeodomain-like_sf"/>
</dbReference>
<dbReference type="Proteomes" id="UP000749740">
    <property type="component" value="Unassembled WGS sequence"/>
</dbReference>
<feature type="domain" description="HTH tetR-type" evidence="5">
    <location>
        <begin position="21"/>
        <end position="81"/>
    </location>
</feature>
<dbReference type="Pfam" id="PF13305">
    <property type="entry name" value="TetR_C_33"/>
    <property type="match status" value="1"/>
</dbReference>
<dbReference type="SUPFAM" id="SSF46689">
    <property type="entry name" value="Homeodomain-like"/>
    <property type="match status" value="1"/>
</dbReference>
<dbReference type="InterPro" id="IPR050109">
    <property type="entry name" value="HTH-type_TetR-like_transc_reg"/>
</dbReference>
<dbReference type="Gene3D" id="1.10.357.10">
    <property type="entry name" value="Tetracycline Repressor, domain 2"/>
    <property type="match status" value="1"/>
</dbReference>
<keyword evidence="2 4" id="KW-0238">DNA-binding</keyword>
<name>A0A9Q3MEL7_9HYPH</name>
<gene>
    <name evidence="6" type="ORF">HJB63_24210</name>
</gene>
<protein>
    <submittedName>
        <fullName evidence="6">TetR/AcrR family transcriptional regulator</fullName>
    </submittedName>
</protein>
<sequence>MRLEKIMECAWVAEKRGYHHGELRKALITATDDILRESGIEGFSLRDAARRAGVSPGAPAHHFGSASGLLTEVAILGYEELARYLDEAVDDGTPAGRMRALAAAYVTFALDHPGRFRLMFRKDLVNRTNPVYEETSKRALWPFAEAIARVNGTTLEAMLEARNLAPIFAAWSTAHGIAYLALEDKMHFALQGNYDEDFRKRLLPEILKAQWA</sequence>
<dbReference type="AlphaFoldDB" id="A0A9Q3MEL7"/>
<evidence type="ECO:0000313" key="7">
    <source>
        <dbReference type="Proteomes" id="UP000749740"/>
    </source>
</evidence>
<proteinExistence type="predicted"/>
<dbReference type="Pfam" id="PF00440">
    <property type="entry name" value="TetR_N"/>
    <property type="match status" value="1"/>
</dbReference>
<comment type="caution">
    <text evidence="6">The sequence shown here is derived from an EMBL/GenBank/DDBJ whole genome shotgun (WGS) entry which is preliminary data.</text>
</comment>
<evidence type="ECO:0000256" key="3">
    <source>
        <dbReference type="ARBA" id="ARBA00023163"/>
    </source>
</evidence>
<evidence type="ECO:0000256" key="2">
    <source>
        <dbReference type="ARBA" id="ARBA00023125"/>
    </source>
</evidence>
<organism evidence="6 7">
    <name type="scientific">Rhizobium lentis</name>
    <dbReference type="NCBI Taxonomy" id="1138194"/>
    <lineage>
        <taxon>Bacteria</taxon>
        <taxon>Pseudomonadati</taxon>
        <taxon>Pseudomonadota</taxon>
        <taxon>Alphaproteobacteria</taxon>
        <taxon>Hyphomicrobiales</taxon>
        <taxon>Rhizobiaceae</taxon>
        <taxon>Rhizobium/Agrobacterium group</taxon>
        <taxon>Rhizobium</taxon>
    </lineage>
</organism>